<evidence type="ECO:0000313" key="1">
    <source>
        <dbReference type="EMBL" id="DAE24025.1"/>
    </source>
</evidence>
<proteinExistence type="predicted"/>
<reference evidence="1" key="1">
    <citation type="journal article" date="2021" name="Proc. Natl. Acad. Sci. U.S.A.">
        <title>A Catalog of Tens of Thousands of Viruses from Human Metagenomes Reveals Hidden Associations with Chronic Diseases.</title>
        <authorList>
            <person name="Tisza M.J."/>
            <person name="Buck C.B."/>
        </authorList>
    </citation>
    <scope>NUCLEOTIDE SEQUENCE</scope>
    <source>
        <strain evidence="1">CtoiA13</strain>
    </source>
</reference>
<dbReference type="Pfam" id="PF23803">
    <property type="entry name" value="Phage_TAC_17"/>
    <property type="match status" value="1"/>
</dbReference>
<dbReference type="EMBL" id="BK015765">
    <property type="protein sequence ID" value="DAE24025.1"/>
    <property type="molecule type" value="Genomic_DNA"/>
</dbReference>
<accession>A0A8S5QYY1</accession>
<organism evidence="1">
    <name type="scientific">Siphoviridae sp. ctoiA13</name>
    <dbReference type="NCBI Taxonomy" id="2826462"/>
    <lineage>
        <taxon>Viruses</taxon>
        <taxon>Duplodnaviria</taxon>
        <taxon>Heunggongvirae</taxon>
        <taxon>Uroviricota</taxon>
        <taxon>Caudoviricetes</taxon>
    </lineage>
</organism>
<sequence length="133" mass="14988">MLKKEIKYMDYDGNERAEVFYFNLNKAELMNMELGEKGGMAEMLTRIVATQDVPAISKIFQDLILKSYGEKSPDGKRFIKSEALSKEFSETEAYVNLYMELATDANKAAEFINGIIPKDITEAAKKSDAKLLA</sequence>
<protein>
    <submittedName>
        <fullName evidence="1">Uncharacterized protein</fullName>
    </submittedName>
</protein>
<name>A0A8S5QYY1_9CAUD</name>
<dbReference type="InterPro" id="IPR057005">
    <property type="entry name" value="Phage_TAC_17"/>
</dbReference>